<name>A0A1A9A725_PLAOA</name>
<evidence type="ECO:0000313" key="5">
    <source>
        <dbReference type="Proteomes" id="UP000078555"/>
    </source>
</evidence>
<keyword evidence="5" id="KW-1185">Reference proteome</keyword>
<dbReference type="Proteomes" id="UP000078555">
    <property type="component" value="Unassembled WGS sequence"/>
</dbReference>
<dbReference type="Proteomes" id="UP000078550">
    <property type="component" value="Unassembled WGS sequence"/>
</dbReference>
<keyword evidence="1" id="KW-0812">Transmembrane</keyword>
<dbReference type="Pfam" id="PF05795">
    <property type="entry name" value="Plasmodium_Vir"/>
    <property type="match status" value="1"/>
</dbReference>
<reference evidence="2" key="1">
    <citation type="submission" date="2016-05" db="EMBL/GenBank/DDBJ databases">
        <authorList>
            <person name="Lavstsen T."/>
            <person name="Jespersen J.S."/>
        </authorList>
    </citation>
    <scope>NUCLEOTIDE SEQUENCE [LARGE SCALE GENOMIC DNA]</scope>
</reference>
<evidence type="ECO:0000313" key="3">
    <source>
        <dbReference type="EMBL" id="SBT55523.1"/>
    </source>
</evidence>
<dbReference type="EMBL" id="FLRD01000736">
    <property type="protein sequence ID" value="SBT55523.1"/>
    <property type="molecule type" value="Genomic_DNA"/>
</dbReference>
<sequence length="352" mass="41633">MTILLDDLAKKPFRYNTKIENLFNILDNVCTVKDASTDFCNSFENISEDEPLNTLLKKFFTILKRYQTSQHNYLQGVLSSEDNNCVYYKYWFYNQLISNNSDQNKIHEFYTVWNVYKTQFFGIFGPPCKLHTKNMYDVKIIKVIYDFVLFRDIAKHNYDVIEDIEKCEFCNYFEESLKRDFKNGKYTCTTGSPFAFCMEHNEYLNKFFNLNQLSSLSCKYDANVPHNNKCPHISEQVTMDSIPMVSGEKDRRSDMLNEVQINRETEETNGRDSYMLSVIGGVVTLGIFFIVFFLYKFTSFGSLVRRRTRRAVNIWKNQQTKKEESLMTYSDTEDINSQTKLYNLAYYPAENY</sequence>
<organism evidence="2 4">
    <name type="scientific">Plasmodium ovale wallikeri</name>
    <dbReference type="NCBI Taxonomy" id="864142"/>
    <lineage>
        <taxon>Eukaryota</taxon>
        <taxon>Sar</taxon>
        <taxon>Alveolata</taxon>
        <taxon>Apicomplexa</taxon>
        <taxon>Aconoidasida</taxon>
        <taxon>Haemosporida</taxon>
        <taxon>Plasmodiidae</taxon>
        <taxon>Plasmodium</taxon>
        <taxon>Plasmodium (Plasmodium)</taxon>
    </lineage>
</organism>
<gene>
    <name evidence="3" type="ORF">POVWA1_070580</name>
    <name evidence="2" type="ORF">POVWA2_062860</name>
</gene>
<feature type="transmembrane region" description="Helical" evidence="1">
    <location>
        <begin position="274"/>
        <end position="297"/>
    </location>
</feature>
<protein>
    <submittedName>
        <fullName evidence="2">PIR Superfamily Protein</fullName>
    </submittedName>
</protein>
<dbReference type="AlphaFoldDB" id="A0A1A9A725"/>
<accession>A0A1A9A725</accession>
<proteinExistence type="predicted"/>
<keyword evidence="1" id="KW-0472">Membrane</keyword>
<keyword evidence="1" id="KW-1133">Transmembrane helix</keyword>
<dbReference type="InterPro" id="IPR008780">
    <property type="entry name" value="Plasmodium_Vir"/>
</dbReference>
<evidence type="ECO:0000256" key="1">
    <source>
        <dbReference type="SAM" id="Phobius"/>
    </source>
</evidence>
<evidence type="ECO:0000313" key="2">
    <source>
        <dbReference type="EMBL" id="SBT52000.1"/>
    </source>
</evidence>
<evidence type="ECO:0000313" key="4">
    <source>
        <dbReference type="Proteomes" id="UP000078550"/>
    </source>
</evidence>
<reference evidence="4 5" key="2">
    <citation type="submission" date="2016-05" db="EMBL/GenBank/DDBJ databases">
        <authorList>
            <person name="Naeem Raeece"/>
        </authorList>
    </citation>
    <scope>NUCLEOTIDE SEQUENCE [LARGE SCALE GENOMIC DNA]</scope>
</reference>
<dbReference type="EMBL" id="FLRE01000274">
    <property type="protein sequence ID" value="SBT52000.1"/>
    <property type="molecule type" value="Genomic_DNA"/>
</dbReference>